<dbReference type="PANTHER" id="PTHR13271:SF91">
    <property type="entry name" value="PROTEIN SET DOMAIN GROUP 40"/>
    <property type="match status" value="1"/>
</dbReference>
<dbReference type="InterPro" id="IPR015353">
    <property type="entry name" value="Rubisco_LSMT_subst-bd"/>
</dbReference>
<dbReference type="InterPro" id="IPR050600">
    <property type="entry name" value="SETD3_SETD6_MTase"/>
</dbReference>
<dbReference type="InterPro" id="IPR036464">
    <property type="entry name" value="Rubisco_LSMT_subst-bd_sf"/>
</dbReference>
<evidence type="ECO:0000256" key="1">
    <source>
        <dbReference type="ARBA" id="ARBA00022603"/>
    </source>
</evidence>
<dbReference type="EMBL" id="KZ305019">
    <property type="protein sequence ID" value="PIA64019.1"/>
    <property type="molecule type" value="Genomic_DNA"/>
</dbReference>
<dbReference type="InterPro" id="IPR001214">
    <property type="entry name" value="SET_dom"/>
</dbReference>
<dbReference type="InterPro" id="IPR046341">
    <property type="entry name" value="SET_dom_sf"/>
</dbReference>
<dbReference type="InParanoid" id="A0A2G5F7N9"/>
<name>A0A2G5F7N9_AQUCA</name>
<evidence type="ECO:0000259" key="4">
    <source>
        <dbReference type="PROSITE" id="PS50280"/>
    </source>
</evidence>
<dbReference type="FunFam" id="3.90.1410.10:FF:000012">
    <property type="entry name" value="Protein SET DOMAIN GROUP 40"/>
    <property type="match status" value="1"/>
</dbReference>
<evidence type="ECO:0000256" key="3">
    <source>
        <dbReference type="ARBA" id="ARBA00022691"/>
    </source>
</evidence>
<keyword evidence="6" id="KW-1185">Reference proteome</keyword>
<dbReference type="Gene3D" id="3.90.1420.10">
    <property type="entry name" value="Rubisco LSMT, substrate-binding domain"/>
    <property type="match status" value="1"/>
</dbReference>
<evidence type="ECO:0000313" key="5">
    <source>
        <dbReference type="EMBL" id="PIA64019.1"/>
    </source>
</evidence>
<keyword evidence="1" id="KW-0489">Methyltransferase</keyword>
<feature type="domain" description="SET" evidence="4">
    <location>
        <begin position="42"/>
        <end position="298"/>
    </location>
</feature>
<dbReference type="Gene3D" id="3.90.1410.10">
    <property type="entry name" value="set domain protein methyltransferase, domain 1"/>
    <property type="match status" value="1"/>
</dbReference>
<keyword evidence="2" id="KW-0808">Transferase</keyword>
<dbReference type="STRING" id="218851.A0A2G5F7N9"/>
<dbReference type="PANTHER" id="PTHR13271">
    <property type="entry name" value="UNCHARACTERIZED PUTATIVE METHYLTRANSFERASE"/>
    <property type="match status" value="1"/>
</dbReference>
<accession>A0A2G5F7N9</accession>
<dbReference type="Proteomes" id="UP000230069">
    <property type="component" value="Unassembled WGS sequence"/>
</dbReference>
<sequence length="509" mass="58208">MDAVEEESLKTFLKWATKLGITDSPEHNLLSHSIHSSSCLGKSLYVSHFPEAGGRGLVAIRDLRKNELILKVPKSALMTTESLTSNDQKLDSCIARHSHLSSTQKLSVCLLAEMGKGKSSWWHIYLMQLPRHYDTLASFTKFETQALQVDDAIWTTERVISKAESDWKEACPLMRELELKPQFSTFKAWLWASATVSSRTMHVPWDDAGCLCPVGDFFNYAAPGEESFDGEEDLESRKRDTTLQSNFLWDDTDSSEKKDVEQLERRLTDAGYEKDVDAYCFYARDNYKKGEQVLLSYGTYTNLELLEHYGFHLIVNPNEKAFLPLEADIHSNSWPQDSLYIQWDGRPSFALLSALRLWTAPQSQRKFVGRLAYSGLQLSAENEIAVMKWLVANCHTLLDRLPSSVEEDVLLLDFIDNMHMYPIHEVGQIPLACGDELVSFFEDNKLQKKCNAVEFPLPSKAIRSLERWKLSVQWRLRYKQILVCCVSYCKEVIEFLSSQHISCKKAIVT</sequence>
<gene>
    <name evidence="5" type="ORF">AQUCO_00201366v1</name>
</gene>
<dbReference type="AlphaFoldDB" id="A0A2G5F7N9"/>
<dbReference type="GO" id="GO:0016279">
    <property type="term" value="F:protein-lysine N-methyltransferase activity"/>
    <property type="evidence" value="ECO:0007669"/>
    <property type="project" value="TreeGrafter"/>
</dbReference>
<protein>
    <recommendedName>
        <fullName evidence="4">SET domain-containing protein</fullName>
    </recommendedName>
</protein>
<dbReference type="PROSITE" id="PS50280">
    <property type="entry name" value="SET"/>
    <property type="match status" value="1"/>
</dbReference>
<organism evidence="5 6">
    <name type="scientific">Aquilegia coerulea</name>
    <name type="common">Rocky mountain columbine</name>
    <dbReference type="NCBI Taxonomy" id="218851"/>
    <lineage>
        <taxon>Eukaryota</taxon>
        <taxon>Viridiplantae</taxon>
        <taxon>Streptophyta</taxon>
        <taxon>Embryophyta</taxon>
        <taxon>Tracheophyta</taxon>
        <taxon>Spermatophyta</taxon>
        <taxon>Magnoliopsida</taxon>
        <taxon>Ranunculales</taxon>
        <taxon>Ranunculaceae</taxon>
        <taxon>Thalictroideae</taxon>
        <taxon>Aquilegia</taxon>
    </lineage>
</organism>
<reference evidence="5 6" key="1">
    <citation type="submission" date="2017-09" db="EMBL/GenBank/DDBJ databases">
        <title>WGS assembly of Aquilegia coerulea Goldsmith.</title>
        <authorList>
            <person name="Hodges S."/>
            <person name="Kramer E."/>
            <person name="Nordborg M."/>
            <person name="Tomkins J."/>
            <person name="Borevitz J."/>
            <person name="Derieg N."/>
            <person name="Yan J."/>
            <person name="Mihaltcheva S."/>
            <person name="Hayes R.D."/>
            <person name="Rokhsar D."/>
        </authorList>
    </citation>
    <scope>NUCLEOTIDE SEQUENCE [LARGE SCALE GENOMIC DNA]</scope>
    <source>
        <strain evidence="6">cv. Goldsmith</strain>
    </source>
</reference>
<proteinExistence type="predicted"/>
<keyword evidence="3" id="KW-0949">S-adenosyl-L-methionine</keyword>
<dbReference type="SUPFAM" id="SSF82199">
    <property type="entry name" value="SET domain"/>
    <property type="match status" value="1"/>
</dbReference>
<dbReference type="OrthoDB" id="441812at2759"/>
<evidence type="ECO:0000256" key="2">
    <source>
        <dbReference type="ARBA" id="ARBA00022679"/>
    </source>
</evidence>
<dbReference type="GO" id="GO:0032259">
    <property type="term" value="P:methylation"/>
    <property type="evidence" value="ECO:0007669"/>
    <property type="project" value="UniProtKB-KW"/>
</dbReference>
<dbReference type="Pfam" id="PF00856">
    <property type="entry name" value="SET"/>
    <property type="match status" value="1"/>
</dbReference>
<dbReference type="CDD" id="cd10527">
    <property type="entry name" value="SET_LSMT"/>
    <property type="match status" value="1"/>
</dbReference>
<evidence type="ECO:0000313" key="6">
    <source>
        <dbReference type="Proteomes" id="UP000230069"/>
    </source>
</evidence>
<dbReference type="FunCoup" id="A0A2G5F7N9">
    <property type="interactions" value="416"/>
</dbReference>
<dbReference type="Pfam" id="PF09273">
    <property type="entry name" value="Rubis-subs-bind"/>
    <property type="match status" value="1"/>
</dbReference>